<name>A0A1Q6FCD6_9BACT</name>
<evidence type="ECO:0008006" key="3">
    <source>
        <dbReference type="Google" id="ProtNLM"/>
    </source>
</evidence>
<evidence type="ECO:0000313" key="1">
    <source>
        <dbReference type="EMBL" id="OKY96530.1"/>
    </source>
</evidence>
<organism evidence="1 2">
    <name type="scientific">Alistipes putredinis</name>
    <dbReference type="NCBI Taxonomy" id="28117"/>
    <lineage>
        <taxon>Bacteria</taxon>
        <taxon>Pseudomonadati</taxon>
        <taxon>Bacteroidota</taxon>
        <taxon>Bacteroidia</taxon>
        <taxon>Bacteroidales</taxon>
        <taxon>Rikenellaceae</taxon>
        <taxon>Alistipes</taxon>
    </lineage>
</organism>
<dbReference type="RefSeq" id="WP_278338862.1">
    <property type="nucleotide sequence ID" value="NZ_BAAFLA010000028.1"/>
</dbReference>
<dbReference type="PROSITE" id="PS51257">
    <property type="entry name" value="PROKAR_LIPOPROTEIN"/>
    <property type="match status" value="1"/>
</dbReference>
<dbReference type="EMBL" id="MNQH01000001">
    <property type="protein sequence ID" value="OKY96530.1"/>
    <property type="molecule type" value="Genomic_DNA"/>
</dbReference>
<proteinExistence type="predicted"/>
<evidence type="ECO:0000313" key="2">
    <source>
        <dbReference type="Proteomes" id="UP000187417"/>
    </source>
</evidence>
<dbReference type="AlphaFoldDB" id="A0A1Q6FCD6"/>
<gene>
    <name evidence="1" type="ORF">BHV66_00160</name>
</gene>
<sequence length="158" mass="18350">MKRLIILLIGLFFIVSCCSVRPGKLTGKWFRSTTWVDDARTPVLYVYFYPDGGFLYQMAYADGATGAWRIEGDTVILWSPDFSIVLDSVLLPYGPRRWPNLNKYTDATDDNRDRYLVRGNKLYPIMKDGINELPLVKISKKQAKIELQDYPFYYNVKD</sequence>
<comment type="caution">
    <text evidence="1">The sequence shown here is derived from an EMBL/GenBank/DDBJ whole genome shotgun (WGS) entry which is preliminary data.</text>
</comment>
<protein>
    <recommendedName>
        <fullName evidence="3">Lipocalin-like domain-containing protein</fullName>
    </recommendedName>
</protein>
<dbReference type="Proteomes" id="UP000187417">
    <property type="component" value="Unassembled WGS sequence"/>
</dbReference>
<reference evidence="1 2" key="1">
    <citation type="journal article" date="2016" name="Nat. Biotechnol.">
        <title>Measurement of bacterial replication rates in microbial communities.</title>
        <authorList>
            <person name="Brown C.T."/>
            <person name="Olm M.R."/>
            <person name="Thomas B.C."/>
            <person name="Banfield J.F."/>
        </authorList>
    </citation>
    <scope>NUCLEOTIDE SEQUENCE [LARGE SCALE GENOMIC DNA]</scope>
    <source>
        <strain evidence="1">CAG:67_53_122</strain>
    </source>
</reference>
<accession>A0A1Q6FCD6</accession>